<dbReference type="InterPro" id="IPR003331">
    <property type="entry name" value="UDP_GlcNAc_Epimerase_2_dom"/>
</dbReference>
<gene>
    <name evidence="2" type="primary">neuC</name>
    <name evidence="2" type="ORF">ACFO3S_25315</name>
</gene>
<dbReference type="PANTHER" id="PTHR43174">
    <property type="entry name" value="UDP-N-ACETYLGLUCOSAMINE 2-EPIMERASE"/>
    <property type="match status" value="1"/>
</dbReference>
<evidence type="ECO:0000313" key="2">
    <source>
        <dbReference type="EMBL" id="MFC4601582.1"/>
    </source>
</evidence>
<dbReference type="CDD" id="cd03786">
    <property type="entry name" value="GTB_UDP-GlcNAc_2-Epimerase"/>
    <property type="match status" value="1"/>
</dbReference>
<dbReference type="Proteomes" id="UP001596028">
    <property type="component" value="Unassembled WGS sequence"/>
</dbReference>
<dbReference type="GO" id="GO:0016798">
    <property type="term" value="F:hydrolase activity, acting on glycosyl bonds"/>
    <property type="evidence" value="ECO:0007669"/>
    <property type="project" value="UniProtKB-KW"/>
</dbReference>
<organism evidence="2 3">
    <name type="scientific">Cohnella hongkongensis</name>
    <dbReference type="NCBI Taxonomy" id="178337"/>
    <lineage>
        <taxon>Bacteria</taxon>
        <taxon>Bacillati</taxon>
        <taxon>Bacillota</taxon>
        <taxon>Bacilli</taxon>
        <taxon>Bacillales</taxon>
        <taxon>Paenibacillaceae</taxon>
        <taxon>Cohnella</taxon>
    </lineage>
</organism>
<comment type="caution">
    <text evidence="2">The sequence shown here is derived from an EMBL/GenBank/DDBJ whole genome shotgun (WGS) entry which is preliminary data.</text>
</comment>
<evidence type="ECO:0000313" key="3">
    <source>
        <dbReference type="Proteomes" id="UP001596028"/>
    </source>
</evidence>
<dbReference type="Gene3D" id="3.40.50.2000">
    <property type="entry name" value="Glycogen Phosphorylase B"/>
    <property type="match status" value="2"/>
</dbReference>
<name>A0ABV9FM45_9BACL</name>
<evidence type="ECO:0000259" key="1">
    <source>
        <dbReference type="Pfam" id="PF02350"/>
    </source>
</evidence>
<dbReference type="PANTHER" id="PTHR43174:SF3">
    <property type="entry name" value="UDP-N-ACETYLGLUCOSAMINE 2-EPIMERASE"/>
    <property type="match status" value="1"/>
</dbReference>
<dbReference type="NCBIfam" id="TIGR03568">
    <property type="entry name" value="NeuC_NnaA"/>
    <property type="match status" value="1"/>
</dbReference>
<dbReference type="RefSeq" id="WP_378101819.1">
    <property type="nucleotide sequence ID" value="NZ_JBHSEP010000027.1"/>
</dbReference>
<protein>
    <submittedName>
        <fullName evidence="2">UDP-N-acetylglucosamine 2-epimerase</fullName>
        <ecNumber evidence="2">3.2.1.183</ecNumber>
    </submittedName>
</protein>
<sequence>MAKICIVTGSRADYGLLCGLMREIDEDPELTLMTAVTGSHLSPLYGNTYRQIEEDGFRLTVQVPLDLSGNSSEDVAEATAQGIRGFARAYRELEPDLVVVLGDRYEIMAAASAAMLLNIPIAHVHGGETTEGAIDNAMRHAMTKMAHLHFTAAEAYRRRVIQMGERPDTVFNVGSPGADRVRGFSPIDLARFEELLDFRFREANFLVTLHPVTLKPEENEQMTRETLQALDRFPEASVLITLPNADQGSRGIRAHLERYAERHPGRVKAFESLGHHYLNAMFYSSAVIGNSSSGIIEAPAMRIPTVNIGDRQKGRLRAASVIDCEIEAAAIEAAIRRALSDEFRRSFAKEAPPYGSGDSAFRMKEILKRTNLRSLLSKSFYDLEISR</sequence>
<dbReference type="Pfam" id="PF02350">
    <property type="entry name" value="Epimerase_2"/>
    <property type="match status" value="1"/>
</dbReference>
<dbReference type="SUPFAM" id="SSF53756">
    <property type="entry name" value="UDP-Glycosyltransferase/glycogen phosphorylase"/>
    <property type="match status" value="1"/>
</dbReference>
<dbReference type="InterPro" id="IPR020004">
    <property type="entry name" value="UDP-GlcNAc_Epase"/>
</dbReference>
<dbReference type="EC" id="3.2.1.183" evidence="2"/>
<dbReference type="EMBL" id="JBHSEP010000027">
    <property type="protein sequence ID" value="MFC4601582.1"/>
    <property type="molecule type" value="Genomic_DNA"/>
</dbReference>
<feature type="domain" description="UDP-N-acetylglucosamine 2-epimerase" evidence="1">
    <location>
        <begin position="22"/>
        <end position="368"/>
    </location>
</feature>
<keyword evidence="3" id="KW-1185">Reference proteome</keyword>
<reference evidence="3" key="1">
    <citation type="journal article" date="2019" name="Int. J. Syst. Evol. Microbiol.">
        <title>The Global Catalogue of Microorganisms (GCM) 10K type strain sequencing project: providing services to taxonomists for standard genome sequencing and annotation.</title>
        <authorList>
            <consortium name="The Broad Institute Genomics Platform"/>
            <consortium name="The Broad Institute Genome Sequencing Center for Infectious Disease"/>
            <person name="Wu L."/>
            <person name="Ma J."/>
        </authorList>
    </citation>
    <scope>NUCLEOTIDE SEQUENCE [LARGE SCALE GENOMIC DNA]</scope>
    <source>
        <strain evidence="3">CCUG 49571</strain>
    </source>
</reference>
<dbReference type="InterPro" id="IPR029767">
    <property type="entry name" value="WecB-like"/>
</dbReference>
<keyword evidence="2" id="KW-0378">Hydrolase</keyword>
<proteinExistence type="predicted"/>
<accession>A0ABV9FM45</accession>
<keyword evidence="2" id="KW-0326">Glycosidase</keyword>